<dbReference type="GO" id="GO:0051082">
    <property type="term" value="F:unfolded protein binding"/>
    <property type="evidence" value="ECO:0007669"/>
    <property type="project" value="TreeGrafter"/>
</dbReference>
<reference evidence="4 5" key="1">
    <citation type="journal article" date="2011" name="Genome Biol.">
        <title>Genome sequence of the insect pathogenic fungus Cordyceps militaris, a valued traditional Chinese medicine.</title>
        <authorList>
            <person name="Zheng P."/>
            <person name="Xia Y."/>
            <person name="Xiao G."/>
            <person name="Xiong C."/>
            <person name="Hu X."/>
            <person name="Zhang S."/>
            <person name="Zheng H."/>
            <person name="Huang Y."/>
            <person name="Zhou Y."/>
            <person name="Wang S."/>
            <person name="Zhao G.P."/>
            <person name="Liu X."/>
            <person name="St Leger R.J."/>
            <person name="Wang C."/>
        </authorList>
    </citation>
    <scope>NUCLEOTIDE SEQUENCE [LARGE SCALE GENOMIC DNA]</scope>
    <source>
        <strain evidence="4 5">CM01</strain>
    </source>
</reference>
<dbReference type="Proteomes" id="UP000001610">
    <property type="component" value="Unassembled WGS sequence"/>
</dbReference>
<organism evidence="4 5">
    <name type="scientific">Cordyceps militaris (strain CM01)</name>
    <name type="common">Caterpillar fungus</name>
    <dbReference type="NCBI Taxonomy" id="983644"/>
    <lineage>
        <taxon>Eukaryota</taxon>
        <taxon>Fungi</taxon>
        <taxon>Dikarya</taxon>
        <taxon>Ascomycota</taxon>
        <taxon>Pezizomycotina</taxon>
        <taxon>Sordariomycetes</taxon>
        <taxon>Hypocreomycetidae</taxon>
        <taxon>Hypocreales</taxon>
        <taxon>Cordycipitaceae</taxon>
        <taxon>Cordyceps</taxon>
    </lineage>
</organism>
<dbReference type="InParanoid" id="G3JDN9"/>
<dbReference type="AlphaFoldDB" id="G3JDN9"/>
<name>G3JDN9_CORMM</name>
<dbReference type="FunCoup" id="G3JDN9">
    <property type="interactions" value="212"/>
</dbReference>
<evidence type="ECO:0000256" key="1">
    <source>
        <dbReference type="ARBA" id="ARBA00049983"/>
    </source>
</evidence>
<dbReference type="InterPro" id="IPR011989">
    <property type="entry name" value="ARM-like"/>
</dbReference>
<feature type="region of interest" description="Disordered" evidence="2">
    <location>
        <begin position="354"/>
        <end position="409"/>
    </location>
</feature>
<dbReference type="InterPro" id="IPR016024">
    <property type="entry name" value="ARM-type_fold"/>
</dbReference>
<feature type="region of interest" description="Disordered" evidence="2">
    <location>
        <begin position="1"/>
        <end position="27"/>
    </location>
</feature>
<gene>
    <name evidence="4" type="ORF">CCM_04087</name>
</gene>
<feature type="domain" description="SYO1-like TPR repeats" evidence="3">
    <location>
        <begin position="453"/>
        <end position="692"/>
    </location>
</feature>
<dbReference type="GO" id="GO:0006606">
    <property type="term" value="P:protein import into nucleus"/>
    <property type="evidence" value="ECO:0007669"/>
    <property type="project" value="TreeGrafter"/>
</dbReference>
<comment type="similarity">
    <text evidence="1">Belongs to the nuclear import and ribosome assembly adapter family.</text>
</comment>
<dbReference type="PANTHER" id="PTHR13347:SF1">
    <property type="entry name" value="HEAT REPEAT-CONTAINING PROTEIN 3"/>
    <property type="match status" value="1"/>
</dbReference>
<dbReference type="RefSeq" id="XP_006669298.1">
    <property type="nucleotide sequence ID" value="XM_006669235.1"/>
</dbReference>
<dbReference type="eggNOG" id="ENOG502RYAI">
    <property type="taxonomic scope" value="Eukaryota"/>
</dbReference>
<evidence type="ECO:0000313" key="4">
    <source>
        <dbReference type="EMBL" id="EGX92714.1"/>
    </source>
</evidence>
<dbReference type="InterPro" id="IPR057990">
    <property type="entry name" value="TPR_SYO1"/>
</dbReference>
<dbReference type="EMBL" id="JH126401">
    <property type="protein sequence ID" value="EGX92714.1"/>
    <property type="molecule type" value="Genomic_DNA"/>
</dbReference>
<dbReference type="OrthoDB" id="288703at2759"/>
<dbReference type="Pfam" id="PF25567">
    <property type="entry name" value="TPR_SYO1"/>
    <property type="match status" value="1"/>
</dbReference>
<dbReference type="CDD" id="cd13394">
    <property type="entry name" value="Syo1_like"/>
    <property type="match status" value="1"/>
</dbReference>
<dbReference type="PANTHER" id="PTHR13347">
    <property type="entry name" value="HEAT REPEAT-CONTAINING PROTEIN 3"/>
    <property type="match status" value="1"/>
</dbReference>
<dbReference type="GO" id="GO:0042273">
    <property type="term" value="P:ribosomal large subunit biogenesis"/>
    <property type="evidence" value="ECO:0007669"/>
    <property type="project" value="TreeGrafter"/>
</dbReference>
<feature type="compositionally biased region" description="Basic residues" evidence="2">
    <location>
        <begin position="1"/>
        <end position="10"/>
    </location>
</feature>
<dbReference type="VEuPathDB" id="FungiDB:CCM_04087"/>
<dbReference type="OMA" id="ADMDMVT"/>
<evidence type="ECO:0000259" key="3">
    <source>
        <dbReference type="Pfam" id="PF25567"/>
    </source>
</evidence>
<feature type="compositionally biased region" description="Acidic residues" evidence="2">
    <location>
        <begin position="376"/>
        <end position="392"/>
    </location>
</feature>
<evidence type="ECO:0000256" key="2">
    <source>
        <dbReference type="SAM" id="MobiDB-lite"/>
    </source>
</evidence>
<dbReference type="GeneID" id="18166110"/>
<keyword evidence="5" id="KW-1185">Reference proteome</keyword>
<sequence>MAKSRRNRAAARKDPIAKPVKPPSDPELAALRESKILPVIKDLKSTDTKKRTAAASAISNIIHDTKCRKLLLREQIVHTVLNETITDTALESRAAGWGILQVLAQEEEADFCIHLFRLDVLTAIEFASNKVSCFHGWWSLLHTRTSLNTNWDLQFIQRITATEPAFSKLPKAEQHTIISIIASLLSLLTALAEAGDDMLEAIASNTTLTQLLVVLITKHNDISGESDGVSTLRSDALACLMLLCEDNDKLAQAISVSGTSTFETLLSLKDRLDGEGVLACAVLHNLFASLEALKDASVPTKVDQSILIPTLTKVLASYSADEPPPTGESWSDPAQYQQLALETIASIGTSLTAAMGGPAEASHPAGKNKPPAPQEEAVDDDLDMNEADDDVNSESGGEGMHEEEDEDEMTLEEMQADMDMVLGGDDDENIDDHPVLQALLEKALPELIRIAASQPSNELAMAMQGHALSALNNIAWSLSVVDFSEPQNASVLAAWSPTAKSIWKQVISPILASDTADLGLATQVTGLSWAIARALRSKTPLQPGEQRKFITLYQATRGGSAARQDAPDQDPFQSLGVKCIGVVGQLALEPCPADMNRELGTFLVTVVSALPQTPAAEAVEALNQLFDIYGEEAYAYDADVFWADNFVKHLEEAIPKVRVMVKSVEKKTQAELRLRADEVLMNLTRFISYKVKHKPKN</sequence>
<dbReference type="InterPro" id="IPR052616">
    <property type="entry name" value="SYO1-like"/>
</dbReference>
<protein>
    <submittedName>
        <fullName evidence="4">Armadillo-type fold domain containing protein</fullName>
    </submittedName>
</protein>
<proteinExistence type="inferred from homology"/>
<evidence type="ECO:0000313" key="5">
    <source>
        <dbReference type="Proteomes" id="UP000001610"/>
    </source>
</evidence>
<dbReference type="STRING" id="983644.G3JDN9"/>
<dbReference type="KEGG" id="cmt:CCM_04087"/>
<dbReference type="SUPFAM" id="SSF48371">
    <property type="entry name" value="ARM repeat"/>
    <property type="match status" value="1"/>
</dbReference>
<accession>G3JDN9</accession>
<dbReference type="HOGENOM" id="CLU_028608_0_0_1"/>
<dbReference type="Gene3D" id="1.25.10.10">
    <property type="entry name" value="Leucine-rich Repeat Variant"/>
    <property type="match status" value="2"/>
</dbReference>